<keyword evidence="2" id="KW-1185">Reference proteome</keyword>
<dbReference type="STRING" id="289003.SAMN05216190_1226"/>
<dbReference type="Proteomes" id="UP000198784">
    <property type="component" value="Unassembled WGS sequence"/>
</dbReference>
<name>A0A1I5TVK2_9PSED</name>
<evidence type="ECO:0000313" key="1">
    <source>
        <dbReference type="EMBL" id="SFP87112.1"/>
    </source>
</evidence>
<dbReference type="EMBL" id="FOWX01000022">
    <property type="protein sequence ID" value="SFP87112.1"/>
    <property type="molecule type" value="Genomic_DNA"/>
</dbReference>
<protein>
    <submittedName>
        <fullName evidence="1">Uncharacterized protein</fullName>
    </submittedName>
</protein>
<sequence>MPRHRYWPLLLALLGFGVFSSASQWRAHTPAPEVPVIEGRVVIAAPVLLVLFGGDRFLAASLETMRLAATGVDWGQADTGYLIRAQQVVAELNPCHEDNYYLANGLLTWGGADSEGTEVLRRAMQCRFWDELPAFFYGFNQWFFNKDIAEASRALELAAQRATGNAAGFRKMAVMLQAETFADEKLALDYLIQQRDAASDPKLHGMLDKRVVRLQGLVALREAQRRFEAENGALARLEQLVEAGLLPALPEDPLRLGYELRKGQIILKKMKIAGMEDQS</sequence>
<proteinExistence type="predicted"/>
<dbReference type="AlphaFoldDB" id="A0A1I5TVK2"/>
<reference evidence="2" key="1">
    <citation type="submission" date="2016-10" db="EMBL/GenBank/DDBJ databases">
        <authorList>
            <person name="Varghese N."/>
            <person name="Submissions S."/>
        </authorList>
    </citation>
    <scope>NUCLEOTIDE SEQUENCE [LARGE SCALE GENOMIC DNA]</scope>
    <source>
        <strain evidence="2">DSM 17834</strain>
    </source>
</reference>
<gene>
    <name evidence="1" type="ORF">SAMN05216190_1226</name>
</gene>
<dbReference type="RefSeq" id="WP_090502727.1">
    <property type="nucleotide sequence ID" value="NZ_FOWX01000022.1"/>
</dbReference>
<dbReference type="OrthoDB" id="8591518at2"/>
<evidence type="ECO:0000313" key="2">
    <source>
        <dbReference type="Proteomes" id="UP000198784"/>
    </source>
</evidence>
<accession>A0A1I5TVK2</accession>
<organism evidence="1 2">
    <name type="scientific">Pseudomonas borbori</name>
    <dbReference type="NCBI Taxonomy" id="289003"/>
    <lineage>
        <taxon>Bacteria</taxon>
        <taxon>Pseudomonadati</taxon>
        <taxon>Pseudomonadota</taxon>
        <taxon>Gammaproteobacteria</taxon>
        <taxon>Pseudomonadales</taxon>
        <taxon>Pseudomonadaceae</taxon>
        <taxon>Pseudomonas</taxon>
    </lineage>
</organism>